<evidence type="ECO:0000256" key="9">
    <source>
        <dbReference type="SAM" id="Phobius"/>
    </source>
</evidence>
<keyword evidence="3 8" id="KW-0813">Transport</keyword>
<feature type="transmembrane region" description="Helical" evidence="9">
    <location>
        <begin position="208"/>
        <end position="225"/>
    </location>
</feature>
<evidence type="ECO:0000256" key="5">
    <source>
        <dbReference type="ARBA" id="ARBA00022692"/>
    </source>
</evidence>
<keyword evidence="11" id="KW-1185">Reference proteome</keyword>
<evidence type="ECO:0000256" key="3">
    <source>
        <dbReference type="ARBA" id="ARBA00022448"/>
    </source>
</evidence>
<dbReference type="RefSeq" id="WP_264506288.1">
    <property type="nucleotide sequence ID" value="NZ_JAPDFL010000001.1"/>
</dbReference>
<evidence type="ECO:0000256" key="7">
    <source>
        <dbReference type="ARBA" id="ARBA00023136"/>
    </source>
</evidence>
<dbReference type="CDD" id="cd06550">
    <property type="entry name" value="TM_ABC_iron-siderophores_like"/>
    <property type="match status" value="1"/>
</dbReference>
<evidence type="ECO:0000256" key="8">
    <source>
        <dbReference type="RuleBase" id="RU003943"/>
    </source>
</evidence>
<feature type="transmembrane region" description="Helical" evidence="9">
    <location>
        <begin position="6"/>
        <end position="29"/>
    </location>
</feature>
<dbReference type="InterPro" id="IPR037294">
    <property type="entry name" value="ABC_BtuC-like"/>
</dbReference>
<evidence type="ECO:0000256" key="4">
    <source>
        <dbReference type="ARBA" id="ARBA00022475"/>
    </source>
</evidence>
<dbReference type="SUPFAM" id="SSF81345">
    <property type="entry name" value="ABC transporter involved in vitamin B12 uptake, BtuC"/>
    <property type="match status" value="1"/>
</dbReference>
<keyword evidence="7 9" id="KW-0472">Membrane</keyword>
<evidence type="ECO:0000313" key="10">
    <source>
        <dbReference type="EMBL" id="MCW1933364.1"/>
    </source>
</evidence>
<feature type="transmembrane region" description="Helical" evidence="9">
    <location>
        <begin position="232"/>
        <end position="250"/>
    </location>
</feature>
<evidence type="ECO:0000256" key="6">
    <source>
        <dbReference type="ARBA" id="ARBA00022989"/>
    </source>
</evidence>
<dbReference type="Proteomes" id="UP001208938">
    <property type="component" value="Unassembled WGS sequence"/>
</dbReference>
<dbReference type="EMBL" id="JAPDFL010000001">
    <property type="protein sequence ID" value="MCW1933364.1"/>
    <property type="molecule type" value="Genomic_DNA"/>
</dbReference>
<proteinExistence type="inferred from homology"/>
<evidence type="ECO:0000256" key="1">
    <source>
        <dbReference type="ARBA" id="ARBA00004651"/>
    </source>
</evidence>
<keyword evidence="5 8" id="KW-0812">Transmembrane</keyword>
<feature type="transmembrane region" description="Helical" evidence="9">
    <location>
        <begin position="38"/>
        <end position="56"/>
    </location>
</feature>
<accession>A0ABT3H0Q0</accession>
<feature type="transmembrane region" description="Helical" evidence="9">
    <location>
        <begin position="262"/>
        <end position="286"/>
    </location>
</feature>
<keyword evidence="6 9" id="KW-1133">Transmembrane helix</keyword>
<comment type="subcellular location">
    <subcellularLocation>
        <location evidence="1 8">Cell membrane</location>
        <topology evidence="1 8">Multi-pass membrane protein</topology>
    </subcellularLocation>
</comment>
<gene>
    <name evidence="10" type="ORF">OKW52_14125</name>
</gene>
<name>A0ABT3H0Q0_9RHOB</name>
<dbReference type="Gene3D" id="1.10.3470.10">
    <property type="entry name" value="ABC transporter involved in vitamin B12 uptake, BtuC"/>
    <property type="match status" value="1"/>
</dbReference>
<protein>
    <submittedName>
        <fullName evidence="10">Metal ABC transporter permease</fullName>
    </submittedName>
</protein>
<feature type="transmembrane region" description="Helical" evidence="9">
    <location>
        <begin position="93"/>
        <end position="111"/>
    </location>
</feature>
<reference evidence="10 11" key="1">
    <citation type="submission" date="2022-10" db="EMBL/GenBank/DDBJ databases">
        <title>Pararhodobacter sp. nov., isolated from marine algae.</title>
        <authorList>
            <person name="Choi B.J."/>
            <person name="Kim J.M."/>
            <person name="Lee J.K."/>
            <person name="Choi D.G."/>
            <person name="Jeon C.O."/>
        </authorList>
    </citation>
    <scope>NUCLEOTIDE SEQUENCE [LARGE SCALE GENOMIC DNA]</scope>
    <source>
        <strain evidence="10 11">ZQ420</strain>
    </source>
</reference>
<dbReference type="PANTHER" id="PTHR30477">
    <property type="entry name" value="ABC-TRANSPORTER METAL-BINDING PROTEIN"/>
    <property type="match status" value="1"/>
</dbReference>
<sequence>MLDSVALMILGTGALVAVSGALLGTFLVLRGEAMAGDAISHAIVLGIVLAWMLTGARSGPLAVGGAVLAGVAAVFGAQLLARSRLLGHDAATGIVFPAMFALGVLLINLNARNLHLDPDTVLLGEIGFVWLDTVTLLGVDWPVAGVTLAAVGLVNLLFVGLFWKELKLAAFDPGLAQALGFRPALLGLGLLALTAATAVASFDAVGVVLFLAFLIVPAVTGRLVAASTGGMMGLAVLSGVVAVGIGYVGAVHWDVSLGGSMAVATGLGLALALVASPRSGMVAALIRRRAIREESLVAVLLAHLAAHEGTARAAEECTPEALVGHLRWSPDQAQTVLVTALERGVIRRDGARLSLTEAGRALARAEAQRHDRRRALTEER</sequence>
<dbReference type="PANTHER" id="PTHR30477:SF8">
    <property type="entry name" value="METAL TRANSPORT SYSTEM MEMBRANE PROTEIN CT_070-RELATED"/>
    <property type="match status" value="1"/>
</dbReference>
<evidence type="ECO:0000256" key="2">
    <source>
        <dbReference type="ARBA" id="ARBA00008034"/>
    </source>
</evidence>
<dbReference type="InterPro" id="IPR001626">
    <property type="entry name" value="ABC_TroCD"/>
</dbReference>
<feature type="transmembrane region" description="Helical" evidence="9">
    <location>
        <begin position="184"/>
        <end position="202"/>
    </location>
</feature>
<comment type="similarity">
    <text evidence="2 8">Belongs to the ABC-3 integral membrane protein family.</text>
</comment>
<evidence type="ECO:0000313" key="11">
    <source>
        <dbReference type="Proteomes" id="UP001208938"/>
    </source>
</evidence>
<organism evidence="10 11">
    <name type="scientific">Pararhodobacter zhoushanensis</name>
    <dbReference type="NCBI Taxonomy" id="2479545"/>
    <lineage>
        <taxon>Bacteria</taxon>
        <taxon>Pseudomonadati</taxon>
        <taxon>Pseudomonadota</taxon>
        <taxon>Alphaproteobacteria</taxon>
        <taxon>Rhodobacterales</taxon>
        <taxon>Paracoccaceae</taxon>
        <taxon>Pararhodobacter</taxon>
    </lineage>
</organism>
<dbReference type="Pfam" id="PF00950">
    <property type="entry name" value="ABC-3"/>
    <property type="match status" value="1"/>
</dbReference>
<feature type="transmembrane region" description="Helical" evidence="9">
    <location>
        <begin position="141"/>
        <end position="163"/>
    </location>
</feature>
<comment type="caution">
    <text evidence="10">The sequence shown here is derived from an EMBL/GenBank/DDBJ whole genome shotgun (WGS) entry which is preliminary data.</text>
</comment>
<feature type="transmembrane region" description="Helical" evidence="9">
    <location>
        <begin position="62"/>
        <end position="81"/>
    </location>
</feature>
<keyword evidence="4" id="KW-1003">Cell membrane</keyword>